<evidence type="ECO:0000313" key="1">
    <source>
        <dbReference type="EMBL" id="KAF2137431.1"/>
    </source>
</evidence>
<dbReference type="Proteomes" id="UP000799438">
    <property type="component" value="Unassembled WGS sequence"/>
</dbReference>
<evidence type="ECO:0008006" key="3">
    <source>
        <dbReference type="Google" id="ProtNLM"/>
    </source>
</evidence>
<accession>A0A6A6B3X6</accession>
<gene>
    <name evidence="1" type="ORF">K452DRAFT_302007</name>
</gene>
<dbReference type="PANTHER" id="PTHR33112:SF16">
    <property type="entry name" value="HETEROKARYON INCOMPATIBILITY DOMAIN-CONTAINING PROTEIN"/>
    <property type="match status" value="1"/>
</dbReference>
<dbReference type="OrthoDB" id="10655907at2759"/>
<keyword evidence="2" id="KW-1185">Reference proteome</keyword>
<dbReference type="GeneID" id="54300019"/>
<dbReference type="RefSeq" id="XP_033393146.1">
    <property type="nucleotide sequence ID" value="XM_033542522.1"/>
</dbReference>
<name>A0A6A6B3X6_9PEZI</name>
<organism evidence="1 2">
    <name type="scientific">Aplosporella prunicola CBS 121167</name>
    <dbReference type="NCBI Taxonomy" id="1176127"/>
    <lineage>
        <taxon>Eukaryota</taxon>
        <taxon>Fungi</taxon>
        <taxon>Dikarya</taxon>
        <taxon>Ascomycota</taxon>
        <taxon>Pezizomycotina</taxon>
        <taxon>Dothideomycetes</taxon>
        <taxon>Dothideomycetes incertae sedis</taxon>
        <taxon>Botryosphaeriales</taxon>
        <taxon>Aplosporellaceae</taxon>
        <taxon>Aplosporella</taxon>
    </lineage>
</organism>
<protein>
    <recommendedName>
        <fullName evidence="3">Heterokaryon incompatibility domain-containing protein</fullName>
    </recommendedName>
</protein>
<dbReference type="EMBL" id="ML995503">
    <property type="protein sequence ID" value="KAF2137431.1"/>
    <property type="molecule type" value="Genomic_DNA"/>
</dbReference>
<proteinExistence type="predicted"/>
<reference evidence="1" key="1">
    <citation type="journal article" date="2020" name="Stud. Mycol.">
        <title>101 Dothideomycetes genomes: a test case for predicting lifestyles and emergence of pathogens.</title>
        <authorList>
            <person name="Haridas S."/>
            <person name="Albert R."/>
            <person name="Binder M."/>
            <person name="Bloem J."/>
            <person name="Labutti K."/>
            <person name="Salamov A."/>
            <person name="Andreopoulos B."/>
            <person name="Baker S."/>
            <person name="Barry K."/>
            <person name="Bills G."/>
            <person name="Bluhm B."/>
            <person name="Cannon C."/>
            <person name="Castanera R."/>
            <person name="Culley D."/>
            <person name="Daum C."/>
            <person name="Ezra D."/>
            <person name="Gonzalez J."/>
            <person name="Henrissat B."/>
            <person name="Kuo A."/>
            <person name="Liang C."/>
            <person name="Lipzen A."/>
            <person name="Lutzoni F."/>
            <person name="Magnuson J."/>
            <person name="Mondo S."/>
            <person name="Nolan M."/>
            <person name="Ohm R."/>
            <person name="Pangilinan J."/>
            <person name="Park H.-J."/>
            <person name="Ramirez L."/>
            <person name="Alfaro M."/>
            <person name="Sun H."/>
            <person name="Tritt A."/>
            <person name="Yoshinaga Y."/>
            <person name="Zwiers L.-H."/>
            <person name="Turgeon B."/>
            <person name="Goodwin S."/>
            <person name="Spatafora J."/>
            <person name="Crous P."/>
            <person name="Grigoriev I."/>
        </authorList>
    </citation>
    <scope>NUCLEOTIDE SEQUENCE</scope>
    <source>
        <strain evidence="1">CBS 121167</strain>
    </source>
</reference>
<dbReference type="PANTHER" id="PTHR33112">
    <property type="entry name" value="DOMAIN PROTEIN, PUTATIVE-RELATED"/>
    <property type="match status" value="1"/>
</dbReference>
<evidence type="ECO:0000313" key="2">
    <source>
        <dbReference type="Proteomes" id="UP000799438"/>
    </source>
</evidence>
<dbReference type="AlphaFoldDB" id="A0A6A6B3X6"/>
<sequence>MEIESTTWNSRGWCLQERYLSPRLVYFSELQVHLESKDIHRSLAQYRELKSQYDWIESFKENPRLRGHSFQLKKRQVPILVRWWEYVTEYSKRNLTKAEDKPIAIDGLAKLLISENTPQDALPTVGEIEDQADPQFSDTFTLDLLWYVERGKRSRPKPVEPEKSSPSWSWISVDGEVFNDSAGSSCTNTLIKDVEFKTSIFHGKKANDWKTVTPMLLSGRVGLKLHGRLRKAKWSKPANDLFYAPRQSSAEALFYYNDVIDKNITIEGKGNAQIQSFTVFKPVSDVEHVGPAVYHLLDNQSTKVGWVVPDTDDELPGQLYCLQFLIEPATELEKKSLASTWTIRGLVLQSSGQDTDSPNPRHFKRVGYFELDQPPCRIRIPSLMEFLENNKQEWKSRYPVVREPPAIDPAGFFSEGNYEEREIVIW</sequence>